<comment type="caution">
    <text evidence="6">The sequence shown here is derived from an EMBL/GenBank/DDBJ whole genome shotgun (WGS) entry which is preliminary data.</text>
</comment>
<dbReference type="InterPro" id="IPR053211">
    <property type="entry name" value="DNA_repair-toleration"/>
</dbReference>
<dbReference type="AlphaFoldDB" id="A0A1Y2ANM1"/>
<dbReference type="Gene3D" id="3.80.10.10">
    <property type="entry name" value="Ribonuclease Inhibitor"/>
    <property type="match status" value="1"/>
</dbReference>
<keyword evidence="3" id="KW-0677">Repeat</keyword>
<proteinExistence type="predicted"/>
<evidence type="ECO:0000256" key="3">
    <source>
        <dbReference type="ARBA" id="ARBA00022737"/>
    </source>
</evidence>
<evidence type="ECO:0000256" key="1">
    <source>
        <dbReference type="ARBA" id="ARBA00022614"/>
    </source>
</evidence>
<keyword evidence="4" id="KW-0472">Membrane</keyword>
<reference evidence="6 7" key="1">
    <citation type="submission" date="2016-08" db="EMBL/GenBank/DDBJ databases">
        <title>A Parts List for Fungal Cellulosomes Revealed by Comparative Genomics.</title>
        <authorList>
            <consortium name="DOE Joint Genome Institute"/>
            <person name="Haitjema C.H."/>
            <person name="Gilmore S.P."/>
            <person name="Henske J.K."/>
            <person name="Solomon K.V."/>
            <person name="De Groot R."/>
            <person name="Kuo A."/>
            <person name="Mondo S.J."/>
            <person name="Salamov A.A."/>
            <person name="Labutti K."/>
            <person name="Zhao Z."/>
            <person name="Chiniquy J."/>
            <person name="Barry K."/>
            <person name="Brewer H.M."/>
            <person name="Purvine S.O."/>
            <person name="Wright A.T."/>
            <person name="Boxma B."/>
            <person name="Van Alen T."/>
            <person name="Hackstein J.H."/>
            <person name="Baker S.E."/>
            <person name="Grigoriev I.V."/>
            <person name="O'Malley M.A."/>
        </authorList>
    </citation>
    <scope>NUCLEOTIDE SEQUENCE [LARGE SCALE GENOMIC DNA]</scope>
    <source>
        <strain evidence="6 7">G1</strain>
    </source>
</reference>
<dbReference type="Pfam" id="PF13855">
    <property type="entry name" value="LRR_8"/>
    <property type="match status" value="1"/>
</dbReference>
<organism evidence="6 7">
    <name type="scientific">Neocallimastix californiae</name>
    <dbReference type="NCBI Taxonomy" id="1754190"/>
    <lineage>
        <taxon>Eukaryota</taxon>
        <taxon>Fungi</taxon>
        <taxon>Fungi incertae sedis</taxon>
        <taxon>Chytridiomycota</taxon>
        <taxon>Chytridiomycota incertae sedis</taxon>
        <taxon>Neocallimastigomycetes</taxon>
        <taxon>Neocallimastigales</taxon>
        <taxon>Neocallimastigaceae</taxon>
        <taxon>Neocallimastix</taxon>
    </lineage>
</organism>
<dbReference type="InterPro" id="IPR032675">
    <property type="entry name" value="LRR_dom_sf"/>
</dbReference>
<dbReference type="SMART" id="SM00369">
    <property type="entry name" value="LRR_TYP"/>
    <property type="match status" value="4"/>
</dbReference>
<dbReference type="InterPro" id="IPR003591">
    <property type="entry name" value="Leu-rich_rpt_typical-subtyp"/>
</dbReference>
<evidence type="ECO:0000313" key="6">
    <source>
        <dbReference type="EMBL" id="ORY24151.1"/>
    </source>
</evidence>
<dbReference type="InterPro" id="IPR001611">
    <property type="entry name" value="Leu-rich_rpt"/>
</dbReference>
<dbReference type="STRING" id="1754190.A0A1Y2ANM1"/>
<keyword evidence="4" id="KW-0812">Transmembrane</keyword>
<dbReference type="Pfam" id="PF00560">
    <property type="entry name" value="LRR_1"/>
    <property type="match status" value="1"/>
</dbReference>
<evidence type="ECO:0000256" key="5">
    <source>
        <dbReference type="SAM" id="SignalP"/>
    </source>
</evidence>
<dbReference type="Proteomes" id="UP000193920">
    <property type="component" value="Unassembled WGS sequence"/>
</dbReference>
<keyword evidence="4" id="KW-1133">Transmembrane helix</keyword>
<evidence type="ECO:0000256" key="4">
    <source>
        <dbReference type="SAM" id="Phobius"/>
    </source>
</evidence>
<feature type="signal peptide" evidence="5">
    <location>
        <begin position="1"/>
        <end position="20"/>
    </location>
</feature>
<evidence type="ECO:0000256" key="2">
    <source>
        <dbReference type="ARBA" id="ARBA00022729"/>
    </source>
</evidence>
<name>A0A1Y2ANM1_9FUNG</name>
<dbReference type="PROSITE" id="PS51450">
    <property type="entry name" value="LRR"/>
    <property type="match status" value="2"/>
</dbReference>
<dbReference type="EMBL" id="MCOG01000225">
    <property type="protein sequence ID" value="ORY24151.1"/>
    <property type="molecule type" value="Genomic_DNA"/>
</dbReference>
<keyword evidence="2 5" id="KW-0732">Signal</keyword>
<keyword evidence="1" id="KW-0433">Leucine-rich repeat</keyword>
<sequence length="341" mass="38279">MKYLNYISTFLFAGFLKINAQDCNVVNGVLSGFGYKVNQDTDCCTYAVNDQYSVSCDGNAVTGLSIINNGAVNNIPDEVLKLSKLEKLDFSNCQISQFPSKLKSLPNLKSLYLWKNNIKQLPNDISELKSLEHLDLGENYLTSIPDTIGQMENLQSLLLYNNDISALPESIYKLNKLKTLNLESNQNLSGIFKSFGKKVDSCNIKNTHLCIDAKKVCDKYIVNNNDNKPFCHPEDNDSDNSSVTTVLIVIGVIALLLILAVVGYFLYKKFNKQVIPSNEDSVIERKPINKSSTLDSSLIDINDEKNVKDVTDEQIIKKDDDGIEKEEDIKKEVKEGEHREE</sequence>
<gene>
    <name evidence="6" type="ORF">LY90DRAFT_675285</name>
</gene>
<dbReference type="PANTHER" id="PTHR48060">
    <property type="entry name" value="DNA DAMAGE-REPAIR/TOLERATION PROTEIN DRT100"/>
    <property type="match status" value="1"/>
</dbReference>
<feature type="transmembrane region" description="Helical" evidence="4">
    <location>
        <begin position="246"/>
        <end position="267"/>
    </location>
</feature>
<dbReference type="PANTHER" id="PTHR48060:SF7">
    <property type="entry name" value="DNA DAMAGE-REPAIR_TOLERATION PROTEIN DRT100"/>
    <property type="match status" value="1"/>
</dbReference>
<protein>
    <submittedName>
        <fullName evidence="6">L domain-like protein</fullName>
    </submittedName>
</protein>
<dbReference type="OrthoDB" id="1668230at2759"/>
<evidence type="ECO:0000313" key="7">
    <source>
        <dbReference type="Proteomes" id="UP000193920"/>
    </source>
</evidence>
<accession>A0A1Y2ANM1</accession>
<keyword evidence="7" id="KW-1185">Reference proteome</keyword>
<feature type="chain" id="PRO_5013028166" evidence="5">
    <location>
        <begin position="21"/>
        <end position="341"/>
    </location>
</feature>
<dbReference type="SUPFAM" id="SSF52058">
    <property type="entry name" value="L domain-like"/>
    <property type="match status" value="1"/>
</dbReference>